<accession>A0AAC9LJH0</accession>
<reference evidence="2" key="1">
    <citation type="submission" date="2016-06" db="EMBL/GenBank/DDBJ databases">
        <title>Complete genome sequence of Actinoalloteichus fjordicus DSM 46855 (=ADI127-17), type strain of the new species Actinoalloteichus fjordicus.</title>
        <authorList>
            <person name="Ruckert C."/>
            <person name="Nouioui I."/>
            <person name="Willmese J."/>
            <person name="van Wezel G."/>
            <person name="Klenk H.-P."/>
            <person name="Kalinowski J."/>
            <person name="Zotchev S.B."/>
        </authorList>
    </citation>
    <scope>NUCLEOTIDE SEQUENCE [LARGE SCALE GENOMIC DNA]</scope>
    <source>
        <strain evidence="2">ADI127-7</strain>
    </source>
</reference>
<dbReference type="RefSeq" id="WP_157434470.1">
    <property type="nucleotide sequence ID" value="NZ_CP016076.1"/>
</dbReference>
<gene>
    <name evidence="1" type="ORF">UA74_27335</name>
</gene>
<name>A0AAC9LJH0_9PSEU</name>
<dbReference type="KEGG" id="acad:UA74_27335"/>
<organism evidence="1 2">
    <name type="scientific">Actinoalloteichus fjordicus</name>
    <dbReference type="NCBI Taxonomy" id="1612552"/>
    <lineage>
        <taxon>Bacteria</taxon>
        <taxon>Bacillati</taxon>
        <taxon>Actinomycetota</taxon>
        <taxon>Actinomycetes</taxon>
        <taxon>Pseudonocardiales</taxon>
        <taxon>Pseudonocardiaceae</taxon>
        <taxon>Actinoalloteichus</taxon>
    </lineage>
</organism>
<dbReference type="AlphaFoldDB" id="A0AAC9LJH0"/>
<dbReference type="EMBL" id="CP016076">
    <property type="protein sequence ID" value="APU17470.1"/>
    <property type="molecule type" value="Genomic_DNA"/>
</dbReference>
<evidence type="ECO:0000313" key="1">
    <source>
        <dbReference type="EMBL" id="APU17470.1"/>
    </source>
</evidence>
<evidence type="ECO:0000313" key="2">
    <source>
        <dbReference type="Proteomes" id="UP000185511"/>
    </source>
</evidence>
<dbReference type="Proteomes" id="UP000185511">
    <property type="component" value="Chromosome"/>
</dbReference>
<sequence>MPAVAVGVFLLVAGFSLAVWGYRVPASRRPGHLRTVAFSVIVARLAEERLGTVAVRL</sequence>
<protein>
    <submittedName>
        <fullName evidence="1">Uncharacterized protein</fullName>
    </submittedName>
</protein>
<proteinExistence type="predicted"/>
<keyword evidence="2" id="KW-1185">Reference proteome</keyword>